<feature type="domain" description="GSCFA" evidence="1">
    <location>
        <begin position="21"/>
        <end position="258"/>
    </location>
</feature>
<dbReference type="InterPro" id="IPR036514">
    <property type="entry name" value="SGNH_hydro_sf"/>
</dbReference>
<sequence length="316" mass="37020">MNFTTKVSIPESHAPIDYNSKIVSLGSCFSENMAEKFEYFKFKNTVNPFGIIFNPVSIEKLVSRVINEAKFTENDVFFYNERWHCYEVHSDLSTNDKEGFLENLNAILQFTHQQLTQSSHIIITYGTSWIYRLKSNNEVVANCHKVPQNQFNKEILSIESIEESIQNTVNLIRKLNPDCQFIFTISPVRHIKDGFVENQRSKSHLISAIHQILNLKSQGLNYFPSYEILMDELRDYRFYAQDLLHPNETAIAYIWERFTEAWISKLTHETMVEVQSIQKCLAHRPFNSSSESHIKFKKKLEEKITKLAIEYPLITF</sequence>
<evidence type="ECO:0000313" key="2">
    <source>
        <dbReference type="EMBL" id="MFD0983701.1"/>
    </source>
</evidence>
<proteinExistence type="predicted"/>
<comment type="caution">
    <text evidence="2">The sequence shown here is derived from an EMBL/GenBank/DDBJ whole genome shotgun (WGS) entry which is preliminary data.</text>
</comment>
<reference evidence="3" key="1">
    <citation type="journal article" date="2019" name="Int. J. Syst. Evol. Microbiol.">
        <title>The Global Catalogue of Microorganisms (GCM) 10K type strain sequencing project: providing services to taxonomists for standard genome sequencing and annotation.</title>
        <authorList>
            <consortium name="The Broad Institute Genomics Platform"/>
            <consortium name="The Broad Institute Genome Sequencing Center for Infectious Disease"/>
            <person name="Wu L."/>
            <person name="Ma J."/>
        </authorList>
    </citation>
    <scope>NUCLEOTIDE SEQUENCE [LARGE SCALE GENOMIC DNA]</scope>
    <source>
        <strain evidence="3">CECT 7649</strain>
    </source>
</reference>
<gene>
    <name evidence="2" type="ORF">ACFQ0S_04330</name>
</gene>
<dbReference type="Pfam" id="PF08885">
    <property type="entry name" value="GSCFA"/>
    <property type="match status" value="1"/>
</dbReference>
<dbReference type="GO" id="GO:0016787">
    <property type="term" value="F:hydrolase activity"/>
    <property type="evidence" value="ECO:0007669"/>
    <property type="project" value="UniProtKB-KW"/>
</dbReference>
<dbReference type="SUPFAM" id="SSF52266">
    <property type="entry name" value="SGNH hydrolase"/>
    <property type="match status" value="1"/>
</dbReference>
<dbReference type="RefSeq" id="WP_379754357.1">
    <property type="nucleotide sequence ID" value="NZ_JBHSYB010000012.1"/>
</dbReference>
<name>A0ABW3J072_9FLAO</name>
<dbReference type="EMBL" id="JBHTIZ010000011">
    <property type="protein sequence ID" value="MFD0983701.1"/>
    <property type="molecule type" value="Genomic_DNA"/>
</dbReference>
<evidence type="ECO:0000259" key="1">
    <source>
        <dbReference type="Pfam" id="PF08885"/>
    </source>
</evidence>
<dbReference type="InterPro" id="IPR014982">
    <property type="entry name" value="GSCFA"/>
</dbReference>
<accession>A0ABW3J072</accession>
<organism evidence="2 3">
    <name type="scientific">Flavobacterium myungsuense</name>
    <dbReference type="NCBI Taxonomy" id="651823"/>
    <lineage>
        <taxon>Bacteria</taxon>
        <taxon>Pseudomonadati</taxon>
        <taxon>Bacteroidota</taxon>
        <taxon>Flavobacteriia</taxon>
        <taxon>Flavobacteriales</taxon>
        <taxon>Flavobacteriaceae</taxon>
        <taxon>Flavobacterium</taxon>
    </lineage>
</organism>
<dbReference type="EC" id="3.1.-.-" evidence="2"/>
<keyword evidence="2" id="KW-0378">Hydrolase</keyword>
<dbReference type="Gene3D" id="3.40.50.1110">
    <property type="entry name" value="SGNH hydrolase"/>
    <property type="match status" value="1"/>
</dbReference>
<dbReference type="CDD" id="cd00229">
    <property type="entry name" value="SGNH_hydrolase"/>
    <property type="match status" value="1"/>
</dbReference>
<keyword evidence="3" id="KW-1185">Reference proteome</keyword>
<evidence type="ECO:0000313" key="3">
    <source>
        <dbReference type="Proteomes" id="UP001597051"/>
    </source>
</evidence>
<protein>
    <submittedName>
        <fullName evidence="2">GSCFA domain-containing protein</fullName>
        <ecNumber evidence="2">3.1.-.-</ecNumber>
    </submittedName>
</protein>
<dbReference type="Proteomes" id="UP001597051">
    <property type="component" value="Unassembled WGS sequence"/>
</dbReference>